<dbReference type="AlphaFoldDB" id="A0A8H7IHB5"/>
<protein>
    <submittedName>
        <fullName evidence="2">Protein kinase domain</fullName>
    </submittedName>
</protein>
<dbReference type="PANTHER" id="PTHR44167:SF24">
    <property type="entry name" value="SERINE_THREONINE-PROTEIN KINASE CHK2"/>
    <property type="match status" value="1"/>
</dbReference>
<comment type="caution">
    <text evidence="2">The sequence shown here is derived from an EMBL/GenBank/DDBJ whole genome shotgun (WGS) entry which is preliminary data.</text>
</comment>
<dbReference type="SUPFAM" id="SSF56112">
    <property type="entry name" value="Protein kinase-like (PK-like)"/>
    <property type="match status" value="1"/>
</dbReference>
<gene>
    <name evidence="2" type="ORF">RHS01_02268</name>
</gene>
<proteinExistence type="predicted"/>
<dbReference type="GO" id="GO:0004674">
    <property type="term" value="F:protein serine/threonine kinase activity"/>
    <property type="evidence" value="ECO:0007669"/>
    <property type="project" value="TreeGrafter"/>
</dbReference>
<dbReference type="Proteomes" id="UP000614334">
    <property type="component" value="Unassembled WGS sequence"/>
</dbReference>
<accession>A0A8H7IHB5</accession>
<dbReference type="GO" id="GO:0005524">
    <property type="term" value="F:ATP binding"/>
    <property type="evidence" value="ECO:0007669"/>
    <property type="project" value="InterPro"/>
</dbReference>
<dbReference type="SMART" id="SM00220">
    <property type="entry name" value="S_TKc"/>
    <property type="match status" value="1"/>
</dbReference>
<dbReference type="PANTHER" id="PTHR44167">
    <property type="entry name" value="OVARIAN-SPECIFIC SERINE/THREONINE-PROTEIN KINASE LOK-RELATED"/>
    <property type="match status" value="1"/>
</dbReference>
<evidence type="ECO:0000313" key="2">
    <source>
        <dbReference type="EMBL" id="KAF8758441.1"/>
    </source>
</evidence>
<reference evidence="2" key="1">
    <citation type="submission" date="2020-09" db="EMBL/GenBank/DDBJ databases">
        <title>Comparative genome analyses of four rice-infecting Rhizoctonia solani isolates reveal extensive enrichment of homogalacturonan modification genes.</title>
        <authorList>
            <person name="Lee D.-Y."/>
            <person name="Jeon J."/>
            <person name="Kim K.-T."/>
            <person name="Cheong K."/>
            <person name="Song H."/>
            <person name="Choi G."/>
            <person name="Ko J."/>
            <person name="Opiyo S.O."/>
            <person name="Zuo S."/>
            <person name="Madhav S."/>
            <person name="Lee Y.-H."/>
            <person name="Wang G.-L."/>
        </authorList>
    </citation>
    <scope>NUCLEOTIDE SEQUENCE</scope>
    <source>
        <strain evidence="2">AG1-IA B2</strain>
    </source>
</reference>
<organism evidence="2 3">
    <name type="scientific">Rhizoctonia solani</name>
    <dbReference type="NCBI Taxonomy" id="456999"/>
    <lineage>
        <taxon>Eukaryota</taxon>
        <taxon>Fungi</taxon>
        <taxon>Dikarya</taxon>
        <taxon>Basidiomycota</taxon>
        <taxon>Agaricomycotina</taxon>
        <taxon>Agaricomycetes</taxon>
        <taxon>Cantharellales</taxon>
        <taxon>Ceratobasidiaceae</taxon>
        <taxon>Rhizoctonia</taxon>
    </lineage>
</organism>
<feature type="domain" description="Protein kinase" evidence="1">
    <location>
        <begin position="1"/>
        <end position="362"/>
    </location>
</feature>
<keyword evidence="2" id="KW-0418">Kinase</keyword>
<dbReference type="Gene3D" id="3.30.200.20">
    <property type="entry name" value="Phosphorylase Kinase, domain 1"/>
    <property type="match status" value="1"/>
</dbReference>
<evidence type="ECO:0000259" key="1">
    <source>
        <dbReference type="PROSITE" id="PS50011"/>
    </source>
</evidence>
<dbReference type="GO" id="GO:0005634">
    <property type="term" value="C:nucleus"/>
    <property type="evidence" value="ECO:0007669"/>
    <property type="project" value="TreeGrafter"/>
</dbReference>
<keyword evidence="2" id="KW-0808">Transferase</keyword>
<dbReference type="Gene3D" id="1.10.510.10">
    <property type="entry name" value="Transferase(Phosphotransferase) domain 1"/>
    <property type="match status" value="1"/>
</dbReference>
<dbReference type="InterPro" id="IPR000719">
    <property type="entry name" value="Prot_kinase_dom"/>
</dbReference>
<sequence>MDEPQVDDILSSVDKRSGAEERWVSFQPYLLSKGYQLRPRYHPHWVPSWKASGLRASSCEDSIDSMPLRVLDAIRVRDETQVMIKTLIPRQGEGEDELAILQHFSSPLLRSEPANHVVPCLDTFPIPGVEHGHFVVMPLLRQYDDIAFQSVSEVHDFLRQILNLQPGLIFMHENNVAHCDVGSANIMMNSRVLYDEPFHPVDSHLSLDIQRMIYPRYSRLEKNLRYYLIDMGFATWLRDPNAPRLVTGKPARIMAPEQRNSKPYDPFLVDVYQLGTVISQDLIPQIKALSFLIPLTEEMAHSDPSVRPPLIKAQQTMDTAFLGLSGLRYRWPLVPREAGFRARWIYFVWGVTTEIGTGWTRP</sequence>
<name>A0A8H7IHB5_9AGAM</name>
<dbReference type="GO" id="GO:0044773">
    <property type="term" value="P:mitotic DNA damage checkpoint signaling"/>
    <property type="evidence" value="ECO:0007669"/>
    <property type="project" value="TreeGrafter"/>
</dbReference>
<dbReference type="EMBL" id="JACYCF010000003">
    <property type="protein sequence ID" value="KAF8758441.1"/>
    <property type="molecule type" value="Genomic_DNA"/>
</dbReference>
<dbReference type="InterPro" id="IPR011009">
    <property type="entry name" value="Kinase-like_dom_sf"/>
</dbReference>
<dbReference type="PROSITE" id="PS50011">
    <property type="entry name" value="PROTEIN_KINASE_DOM"/>
    <property type="match status" value="1"/>
</dbReference>
<evidence type="ECO:0000313" key="3">
    <source>
        <dbReference type="Proteomes" id="UP000614334"/>
    </source>
</evidence>